<gene>
    <name evidence="1" type="ORF">Tco_0800856</name>
</gene>
<proteinExistence type="predicted"/>
<dbReference type="EMBL" id="BQNB010011690">
    <property type="protein sequence ID" value="GJS93888.1"/>
    <property type="molecule type" value="Genomic_DNA"/>
</dbReference>
<reference evidence="1" key="2">
    <citation type="submission" date="2022-01" db="EMBL/GenBank/DDBJ databases">
        <authorList>
            <person name="Yamashiro T."/>
            <person name="Shiraishi A."/>
            <person name="Satake H."/>
            <person name="Nakayama K."/>
        </authorList>
    </citation>
    <scope>NUCLEOTIDE SEQUENCE</scope>
</reference>
<sequence>MEDEVTHRGRQVPKKVLQAIQHVAGDIDNIQSASVVMYEREFFYADIVNSWPAKSSRDGHLMFTWAFD</sequence>
<keyword evidence="2" id="KW-1185">Reference proteome</keyword>
<organism evidence="1 2">
    <name type="scientific">Tanacetum coccineum</name>
    <dbReference type="NCBI Taxonomy" id="301880"/>
    <lineage>
        <taxon>Eukaryota</taxon>
        <taxon>Viridiplantae</taxon>
        <taxon>Streptophyta</taxon>
        <taxon>Embryophyta</taxon>
        <taxon>Tracheophyta</taxon>
        <taxon>Spermatophyta</taxon>
        <taxon>Magnoliopsida</taxon>
        <taxon>eudicotyledons</taxon>
        <taxon>Gunneridae</taxon>
        <taxon>Pentapetalae</taxon>
        <taxon>asterids</taxon>
        <taxon>campanulids</taxon>
        <taxon>Asterales</taxon>
        <taxon>Asteraceae</taxon>
        <taxon>Asteroideae</taxon>
        <taxon>Anthemideae</taxon>
        <taxon>Anthemidinae</taxon>
        <taxon>Tanacetum</taxon>
    </lineage>
</organism>
<evidence type="ECO:0000313" key="1">
    <source>
        <dbReference type="EMBL" id="GJS93888.1"/>
    </source>
</evidence>
<reference evidence="1" key="1">
    <citation type="journal article" date="2022" name="Int. J. Mol. Sci.">
        <title>Draft Genome of Tanacetum Coccineum: Genomic Comparison of Closely Related Tanacetum-Family Plants.</title>
        <authorList>
            <person name="Yamashiro T."/>
            <person name="Shiraishi A."/>
            <person name="Nakayama K."/>
            <person name="Satake H."/>
        </authorList>
    </citation>
    <scope>NUCLEOTIDE SEQUENCE</scope>
</reference>
<protein>
    <submittedName>
        <fullName evidence="1">Uncharacterized protein</fullName>
    </submittedName>
</protein>
<name>A0ABQ4ZYK3_9ASTR</name>
<comment type="caution">
    <text evidence="1">The sequence shown here is derived from an EMBL/GenBank/DDBJ whole genome shotgun (WGS) entry which is preliminary data.</text>
</comment>
<evidence type="ECO:0000313" key="2">
    <source>
        <dbReference type="Proteomes" id="UP001151760"/>
    </source>
</evidence>
<accession>A0ABQ4ZYK3</accession>
<dbReference type="Proteomes" id="UP001151760">
    <property type="component" value="Unassembled WGS sequence"/>
</dbReference>